<dbReference type="SUPFAM" id="SSF53448">
    <property type="entry name" value="Nucleotide-diphospho-sugar transferases"/>
    <property type="match status" value="1"/>
</dbReference>
<dbReference type="Pfam" id="PF00535">
    <property type="entry name" value="Glycos_transf_2"/>
    <property type="match status" value="1"/>
</dbReference>
<feature type="transmembrane region" description="Helical" evidence="1">
    <location>
        <begin position="283"/>
        <end position="304"/>
    </location>
</feature>
<evidence type="ECO:0000259" key="2">
    <source>
        <dbReference type="Pfam" id="PF00535"/>
    </source>
</evidence>
<dbReference type="InterPro" id="IPR050256">
    <property type="entry name" value="Glycosyltransferase_2"/>
</dbReference>
<keyword evidence="1" id="KW-0472">Membrane</keyword>
<dbReference type="EMBL" id="PGXC01000013">
    <property type="protein sequence ID" value="PKK89734.1"/>
    <property type="molecule type" value="Genomic_DNA"/>
</dbReference>
<keyword evidence="1" id="KW-0812">Transmembrane</keyword>
<evidence type="ECO:0000256" key="1">
    <source>
        <dbReference type="SAM" id="Phobius"/>
    </source>
</evidence>
<proteinExistence type="predicted"/>
<dbReference type="PANTHER" id="PTHR48090:SF6">
    <property type="entry name" value="SLR5056 PROTEIN"/>
    <property type="match status" value="1"/>
</dbReference>
<dbReference type="InterPro" id="IPR029044">
    <property type="entry name" value="Nucleotide-diphossugar_trans"/>
</dbReference>
<sequence length="311" mass="35240">MFRGKKIAVVIPVHNEEKFILSVIRDIPEYVDFVCIVDDASTDGTFSILEKIDDPRIHCFRNESNLGVGGATKRGYVESLKLGCDVVVKADGDGQMPMHCLEKLIEPVCLNECSYAKGNRFLDHSGLETMPALRFLGNIILTFCNKFASGYWHIFDPQNGFTAICAKTLEEIDLDKVHNRFFFENDMLLNLNINSSRVRDVSIPTLYGNEESDIRIMKIVFTFPFLFMKRFARRVVQKYILLNFSPIALFLIAGFILDAWGLFFGLFHWYLSIKTGIPATTGTVMLSVLPFILGFQLILQAIVLDIQETPA</sequence>
<dbReference type="PANTHER" id="PTHR48090">
    <property type="entry name" value="UNDECAPRENYL-PHOSPHATE 4-DEOXY-4-FORMAMIDO-L-ARABINOSE TRANSFERASE-RELATED"/>
    <property type="match status" value="1"/>
</dbReference>
<name>A0A2N1PN04_9BACT</name>
<dbReference type="Proteomes" id="UP000233256">
    <property type="component" value="Unassembled WGS sequence"/>
</dbReference>
<dbReference type="InterPro" id="IPR001173">
    <property type="entry name" value="Glyco_trans_2-like"/>
</dbReference>
<feature type="domain" description="Glycosyltransferase 2-like" evidence="2">
    <location>
        <begin position="9"/>
        <end position="164"/>
    </location>
</feature>
<evidence type="ECO:0000313" key="4">
    <source>
        <dbReference type="Proteomes" id="UP000233256"/>
    </source>
</evidence>
<comment type="caution">
    <text evidence="3">The sequence shown here is derived from an EMBL/GenBank/DDBJ whole genome shotgun (WGS) entry which is preliminary data.</text>
</comment>
<evidence type="ECO:0000313" key="3">
    <source>
        <dbReference type="EMBL" id="PKK89734.1"/>
    </source>
</evidence>
<gene>
    <name evidence="3" type="ORF">CVV64_13095</name>
</gene>
<organism evidence="3 4">
    <name type="scientific">Candidatus Wallbacteria bacterium HGW-Wallbacteria-1</name>
    <dbReference type="NCBI Taxonomy" id="2013854"/>
    <lineage>
        <taxon>Bacteria</taxon>
        <taxon>Candidatus Walliibacteriota</taxon>
    </lineage>
</organism>
<reference evidence="3 4" key="1">
    <citation type="journal article" date="2017" name="ISME J.">
        <title>Potential for microbial H2 and metal transformations associated with novel bacteria and archaea in deep terrestrial subsurface sediments.</title>
        <authorList>
            <person name="Hernsdorf A.W."/>
            <person name="Amano Y."/>
            <person name="Miyakawa K."/>
            <person name="Ise K."/>
            <person name="Suzuki Y."/>
            <person name="Anantharaman K."/>
            <person name="Probst A."/>
            <person name="Burstein D."/>
            <person name="Thomas B.C."/>
            <person name="Banfield J.F."/>
        </authorList>
    </citation>
    <scope>NUCLEOTIDE SEQUENCE [LARGE SCALE GENOMIC DNA]</scope>
    <source>
        <strain evidence="3">HGW-Wallbacteria-1</strain>
    </source>
</reference>
<dbReference type="GO" id="GO:0016740">
    <property type="term" value="F:transferase activity"/>
    <property type="evidence" value="ECO:0007669"/>
    <property type="project" value="UniProtKB-KW"/>
</dbReference>
<protein>
    <submittedName>
        <fullName evidence="3">Glycosyl transferase family 2</fullName>
    </submittedName>
</protein>
<feature type="transmembrane region" description="Helical" evidence="1">
    <location>
        <begin position="239"/>
        <end position="271"/>
    </location>
</feature>
<dbReference type="Gene3D" id="3.90.550.10">
    <property type="entry name" value="Spore Coat Polysaccharide Biosynthesis Protein SpsA, Chain A"/>
    <property type="match status" value="1"/>
</dbReference>
<keyword evidence="3" id="KW-0808">Transferase</keyword>
<accession>A0A2N1PN04</accession>
<dbReference type="AlphaFoldDB" id="A0A2N1PN04"/>
<dbReference type="CDD" id="cd04179">
    <property type="entry name" value="DPM_DPG-synthase_like"/>
    <property type="match status" value="1"/>
</dbReference>
<keyword evidence="1" id="KW-1133">Transmembrane helix</keyword>